<comment type="caution">
    <text evidence="8">The sequence shown here is derived from an EMBL/GenBank/DDBJ whole genome shotgun (WGS) entry which is preliminary data.</text>
</comment>
<dbReference type="CDD" id="cd11029">
    <property type="entry name" value="CYP107-like"/>
    <property type="match status" value="1"/>
</dbReference>
<proteinExistence type="inferred from homology"/>
<dbReference type="InterPro" id="IPR017972">
    <property type="entry name" value="Cyt_P450_CS"/>
</dbReference>
<evidence type="ECO:0000256" key="1">
    <source>
        <dbReference type="ARBA" id="ARBA00010617"/>
    </source>
</evidence>
<sequence>MLNSDPPKHTRLRKLVAREFTTRRVEQIRSQIVAVVDELLDRMEGRDEIDLVADYAVPIPITVIAELLGIPAEDRAPFQGWATTLVGADHAPEEVEAASNAVIEYAKQLLERKRAQPQDDLLSGLVHATEDGESLSEAELVAMFFLLVVASQEASTHMIGNSILALLRNPDQLAKLTGAPELYGSAFDELMRYDSTVSIASFRFTKEPIPLSDGVTIPAEEILVLSLGSAGRDPHKFEQPEVLDVTRKHAGVLGFGHGVHYCVGAPLARVEIEIALRRLFERFPQLRLARQPQELRYRNSTLMRALTALPVATK</sequence>
<dbReference type="SUPFAM" id="SSF48264">
    <property type="entry name" value="Cytochrome P450"/>
    <property type="match status" value="1"/>
</dbReference>
<evidence type="ECO:0000313" key="8">
    <source>
        <dbReference type="EMBL" id="TQF05975.1"/>
    </source>
</evidence>
<dbReference type="InterPro" id="IPR001128">
    <property type="entry name" value="Cyt_P450"/>
</dbReference>
<evidence type="ECO:0000313" key="9">
    <source>
        <dbReference type="Proteomes" id="UP000319103"/>
    </source>
</evidence>
<dbReference type="GO" id="GO:0005506">
    <property type="term" value="F:iron ion binding"/>
    <property type="evidence" value="ECO:0007669"/>
    <property type="project" value="InterPro"/>
</dbReference>
<evidence type="ECO:0000256" key="7">
    <source>
        <dbReference type="RuleBase" id="RU000461"/>
    </source>
</evidence>
<dbReference type="OrthoDB" id="5500002at2"/>
<keyword evidence="6 7" id="KW-0503">Monooxygenase</keyword>
<keyword evidence="4 7" id="KW-0560">Oxidoreductase</keyword>
<evidence type="ECO:0000256" key="4">
    <source>
        <dbReference type="ARBA" id="ARBA00023002"/>
    </source>
</evidence>
<dbReference type="GO" id="GO:0020037">
    <property type="term" value="F:heme binding"/>
    <property type="evidence" value="ECO:0007669"/>
    <property type="project" value="InterPro"/>
</dbReference>
<dbReference type="InterPro" id="IPR036396">
    <property type="entry name" value="Cyt_P450_sf"/>
</dbReference>
<dbReference type="GO" id="GO:0016705">
    <property type="term" value="F:oxidoreductase activity, acting on paired donors, with incorporation or reduction of molecular oxygen"/>
    <property type="evidence" value="ECO:0007669"/>
    <property type="project" value="InterPro"/>
</dbReference>
<accession>A0A540WAC6</accession>
<evidence type="ECO:0000256" key="5">
    <source>
        <dbReference type="ARBA" id="ARBA00023004"/>
    </source>
</evidence>
<keyword evidence="9" id="KW-1185">Reference proteome</keyword>
<dbReference type="EMBL" id="VIGB01000003">
    <property type="protein sequence ID" value="TQF05975.1"/>
    <property type="molecule type" value="Genomic_DNA"/>
</dbReference>
<name>A0A540WAC6_9ACTN</name>
<dbReference type="InterPro" id="IPR002397">
    <property type="entry name" value="Cyt_P450_B"/>
</dbReference>
<dbReference type="Gene3D" id="1.10.630.10">
    <property type="entry name" value="Cytochrome P450"/>
    <property type="match status" value="1"/>
</dbReference>
<evidence type="ECO:0000256" key="6">
    <source>
        <dbReference type="ARBA" id="ARBA00023033"/>
    </source>
</evidence>
<evidence type="ECO:0000256" key="2">
    <source>
        <dbReference type="ARBA" id="ARBA00022617"/>
    </source>
</evidence>
<dbReference type="PRINTS" id="PR00359">
    <property type="entry name" value="BP450"/>
</dbReference>
<comment type="similarity">
    <text evidence="1 7">Belongs to the cytochrome P450 family.</text>
</comment>
<dbReference type="PANTHER" id="PTHR46696:SF1">
    <property type="entry name" value="CYTOCHROME P450 YJIB-RELATED"/>
    <property type="match status" value="1"/>
</dbReference>
<keyword evidence="2 7" id="KW-0349">Heme</keyword>
<dbReference type="PANTHER" id="PTHR46696">
    <property type="entry name" value="P450, PUTATIVE (EUROFUNG)-RELATED"/>
    <property type="match status" value="1"/>
</dbReference>
<dbReference type="Pfam" id="PF00067">
    <property type="entry name" value="p450"/>
    <property type="match status" value="1"/>
</dbReference>
<dbReference type="AlphaFoldDB" id="A0A540WAC6"/>
<dbReference type="RefSeq" id="WP_141636423.1">
    <property type="nucleotide sequence ID" value="NZ_VIGB01000003.1"/>
</dbReference>
<gene>
    <name evidence="8" type="ORF">E6W39_31810</name>
</gene>
<dbReference type="FunFam" id="1.10.630.10:FF:000018">
    <property type="entry name" value="Cytochrome P450 monooxygenase"/>
    <property type="match status" value="1"/>
</dbReference>
<dbReference type="PROSITE" id="PS00086">
    <property type="entry name" value="CYTOCHROME_P450"/>
    <property type="match status" value="1"/>
</dbReference>
<dbReference type="GO" id="GO:0004497">
    <property type="term" value="F:monooxygenase activity"/>
    <property type="evidence" value="ECO:0007669"/>
    <property type="project" value="UniProtKB-KW"/>
</dbReference>
<protein>
    <submittedName>
        <fullName evidence="8">Cytochrome P450</fullName>
    </submittedName>
</protein>
<evidence type="ECO:0000256" key="3">
    <source>
        <dbReference type="ARBA" id="ARBA00022723"/>
    </source>
</evidence>
<keyword evidence="5 7" id="KW-0408">Iron</keyword>
<dbReference type="Proteomes" id="UP000319103">
    <property type="component" value="Unassembled WGS sequence"/>
</dbReference>
<organism evidence="8 9">
    <name type="scientific">Kitasatospora acidiphila</name>
    <dbReference type="NCBI Taxonomy" id="2567942"/>
    <lineage>
        <taxon>Bacteria</taxon>
        <taxon>Bacillati</taxon>
        <taxon>Actinomycetota</taxon>
        <taxon>Actinomycetes</taxon>
        <taxon>Kitasatosporales</taxon>
        <taxon>Streptomycetaceae</taxon>
        <taxon>Kitasatospora</taxon>
    </lineage>
</organism>
<keyword evidence="3 7" id="KW-0479">Metal-binding</keyword>
<reference evidence="8 9" key="1">
    <citation type="submission" date="2019-06" db="EMBL/GenBank/DDBJ databases">
        <title>Description of Kitasatospora acidophila sp. nov. isolated from pine grove soil, and reclassification of Streptomyces novaecaesareae to Kitasatospora novaeceasareae comb. nov.</title>
        <authorList>
            <person name="Kim M.J."/>
        </authorList>
    </citation>
    <scope>NUCLEOTIDE SEQUENCE [LARGE SCALE GENOMIC DNA]</scope>
    <source>
        <strain evidence="8 9">MMS16-CNU292</strain>
    </source>
</reference>